<reference evidence="3" key="5">
    <citation type="submission" date="2025-09" db="UniProtKB">
        <authorList>
            <consortium name="Ensembl"/>
        </authorList>
    </citation>
    <scope>IDENTIFICATION</scope>
</reference>
<dbReference type="GO" id="GO:0003682">
    <property type="term" value="F:chromatin binding"/>
    <property type="evidence" value="ECO:0007669"/>
    <property type="project" value="TreeGrafter"/>
</dbReference>
<dbReference type="Ensembl" id="ENSCMIT00000039856.1">
    <property type="protein sequence ID" value="ENSCMIP00000039289.1"/>
    <property type="gene ID" value="ENSCMIG00000016463.1"/>
</dbReference>
<accession>A0A4W3J7U1</accession>
<dbReference type="Pfam" id="PF24571">
    <property type="entry name" value="HEAT_SCC3-SA"/>
    <property type="match status" value="1"/>
</dbReference>
<dbReference type="STRING" id="7868.ENSCMIP00000039289"/>
<reference evidence="3" key="4">
    <citation type="submission" date="2025-08" db="UniProtKB">
        <authorList>
            <consortium name="Ensembl"/>
        </authorList>
    </citation>
    <scope>IDENTIFICATION</scope>
</reference>
<name>A0A4W3J7U1_CALMI</name>
<dbReference type="InParanoid" id="A0A4W3J7U1"/>
<dbReference type="GO" id="GO:0005634">
    <property type="term" value="C:nucleus"/>
    <property type="evidence" value="ECO:0007669"/>
    <property type="project" value="TreeGrafter"/>
</dbReference>
<dbReference type="InterPro" id="IPR056396">
    <property type="entry name" value="HEAT_SCC3-SA"/>
</dbReference>
<reference evidence="4" key="3">
    <citation type="journal article" date="2014" name="Nature">
        <title>Elephant shark genome provides unique insights into gnathostome evolution.</title>
        <authorList>
            <consortium name="International Elephant Shark Genome Sequencing Consortium"/>
            <person name="Venkatesh B."/>
            <person name="Lee A.P."/>
            <person name="Ravi V."/>
            <person name="Maurya A.K."/>
            <person name="Lian M.M."/>
            <person name="Swann J.B."/>
            <person name="Ohta Y."/>
            <person name="Flajnik M.F."/>
            <person name="Sutoh Y."/>
            <person name="Kasahara M."/>
            <person name="Hoon S."/>
            <person name="Gangu V."/>
            <person name="Roy S.W."/>
            <person name="Irimia M."/>
            <person name="Korzh V."/>
            <person name="Kondrychyn I."/>
            <person name="Lim Z.W."/>
            <person name="Tay B.H."/>
            <person name="Tohari S."/>
            <person name="Kong K.W."/>
            <person name="Ho S."/>
            <person name="Lorente-Galdos B."/>
            <person name="Quilez J."/>
            <person name="Marques-Bonet T."/>
            <person name="Raney B.J."/>
            <person name="Ingham P.W."/>
            <person name="Tay A."/>
            <person name="Hillier L.W."/>
            <person name="Minx P."/>
            <person name="Boehm T."/>
            <person name="Wilson R.K."/>
            <person name="Brenner S."/>
            <person name="Warren W.C."/>
        </authorList>
    </citation>
    <scope>NUCLEOTIDE SEQUENCE [LARGE SCALE GENOMIC DNA]</scope>
</reference>
<dbReference type="GO" id="GO:0007062">
    <property type="term" value="P:sister chromatid cohesion"/>
    <property type="evidence" value="ECO:0007669"/>
    <property type="project" value="TreeGrafter"/>
</dbReference>
<dbReference type="PANTHER" id="PTHR11199:SF0">
    <property type="entry name" value="LD34181P-RELATED"/>
    <property type="match status" value="1"/>
</dbReference>
<feature type="domain" description="Cohesin subunit SCC3/SA HEAT-repeats" evidence="2">
    <location>
        <begin position="1"/>
        <end position="178"/>
    </location>
</feature>
<comment type="similarity">
    <text evidence="1">Belongs to the SCC3 family.</text>
</comment>
<dbReference type="GeneTree" id="ENSGT00950000182972"/>
<evidence type="ECO:0000313" key="4">
    <source>
        <dbReference type="Proteomes" id="UP000314986"/>
    </source>
</evidence>
<dbReference type="AlphaFoldDB" id="A0A4W3J7U1"/>
<evidence type="ECO:0000313" key="3">
    <source>
        <dbReference type="Ensembl" id="ENSCMIP00000039289.1"/>
    </source>
</evidence>
<sequence>MTGLLLDDPDLQDDALTECEEKAVLEIMLSTICQAAEGRPPVGRCSGKKVLTAKERKTQLEDRAKLTQHFIVALPQLLAKYSAEGGMVIHLLQVPQYFDLEIYSTASLEKHLDTLLKQMKEIVEGHTDPDVLEMCSKTYLVLSNQEMASHNRVDVAKTQLIDQLADKFNKLLADFLQEVSRWITFLGNGLYVTLAQW</sequence>
<dbReference type="Proteomes" id="UP000314986">
    <property type="component" value="Unassembled WGS sequence"/>
</dbReference>
<keyword evidence="4" id="KW-1185">Reference proteome</keyword>
<organism evidence="3 4">
    <name type="scientific">Callorhinchus milii</name>
    <name type="common">Ghost shark</name>
    <dbReference type="NCBI Taxonomy" id="7868"/>
    <lineage>
        <taxon>Eukaryota</taxon>
        <taxon>Metazoa</taxon>
        <taxon>Chordata</taxon>
        <taxon>Craniata</taxon>
        <taxon>Vertebrata</taxon>
        <taxon>Chondrichthyes</taxon>
        <taxon>Holocephali</taxon>
        <taxon>Chimaeriformes</taxon>
        <taxon>Callorhinchidae</taxon>
        <taxon>Callorhinchus</taxon>
    </lineage>
</organism>
<dbReference type="PANTHER" id="PTHR11199">
    <property type="entry name" value="STROMAL ANTIGEN"/>
    <property type="match status" value="1"/>
</dbReference>
<reference evidence="4" key="1">
    <citation type="journal article" date="2006" name="Science">
        <title>Ancient noncoding elements conserved in the human genome.</title>
        <authorList>
            <person name="Venkatesh B."/>
            <person name="Kirkness E.F."/>
            <person name="Loh Y.H."/>
            <person name="Halpern A.L."/>
            <person name="Lee A.P."/>
            <person name="Johnson J."/>
            <person name="Dandona N."/>
            <person name="Viswanathan L.D."/>
            <person name="Tay A."/>
            <person name="Venter J.C."/>
            <person name="Strausberg R.L."/>
            <person name="Brenner S."/>
        </authorList>
    </citation>
    <scope>NUCLEOTIDE SEQUENCE [LARGE SCALE GENOMIC DNA]</scope>
</reference>
<reference evidence="4" key="2">
    <citation type="journal article" date="2007" name="PLoS Biol.">
        <title>Survey sequencing and comparative analysis of the elephant shark (Callorhinchus milii) genome.</title>
        <authorList>
            <person name="Venkatesh B."/>
            <person name="Kirkness E.F."/>
            <person name="Loh Y.H."/>
            <person name="Halpern A.L."/>
            <person name="Lee A.P."/>
            <person name="Johnson J."/>
            <person name="Dandona N."/>
            <person name="Viswanathan L.D."/>
            <person name="Tay A."/>
            <person name="Venter J.C."/>
            <person name="Strausberg R.L."/>
            <person name="Brenner S."/>
        </authorList>
    </citation>
    <scope>NUCLEOTIDE SEQUENCE [LARGE SCALE GENOMIC DNA]</scope>
</reference>
<proteinExistence type="inferred from homology"/>
<dbReference type="GO" id="GO:0000785">
    <property type="term" value="C:chromatin"/>
    <property type="evidence" value="ECO:0007669"/>
    <property type="project" value="TreeGrafter"/>
</dbReference>
<dbReference type="InterPro" id="IPR039662">
    <property type="entry name" value="Cohesin_Scc3/SA"/>
</dbReference>
<evidence type="ECO:0000259" key="2">
    <source>
        <dbReference type="Pfam" id="PF24571"/>
    </source>
</evidence>
<protein>
    <recommendedName>
        <fullName evidence="2">Cohesin subunit SCC3/SA HEAT-repeats domain-containing protein</fullName>
    </recommendedName>
</protein>
<evidence type="ECO:0000256" key="1">
    <source>
        <dbReference type="ARBA" id="ARBA00005486"/>
    </source>
</evidence>
<dbReference type="GO" id="GO:0008278">
    <property type="term" value="C:cohesin complex"/>
    <property type="evidence" value="ECO:0007669"/>
    <property type="project" value="TreeGrafter"/>
</dbReference>